<organism evidence="1 2">
    <name type="scientific">Candidatus Ordinivivax streblomastigis</name>
    <dbReference type="NCBI Taxonomy" id="2540710"/>
    <lineage>
        <taxon>Bacteria</taxon>
        <taxon>Pseudomonadati</taxon>
        <taxon>Bacteroidota</taxon>
        <taxon>Bacteroidia</taxon>
        <taxon>Bacteroidales</taxon>
        <taxon>Candidatus Ordinivivax</taxon>
    </lineage>
</organism>
<evidence type="ECO:0000313" key="1">
    <source>
        <dbReference type="EMBL" id="KAA6303582.1"/>
    </source>
</evidence>
<dbReference type="AlphaFoldDB" id="A0A5M8P5K2"/>
<proteinExistence type="predicted"/>
<reference evidence="1 2" key="1">
    <citation type="submission" date="2019-03" db="EMBL/GenBank/DDBJ databases">
        <title>Single cell metagenomics reveals metabolic interactions within the superorganism composed of flagellate Streblomastix strix and complex community of Bacteroidetes bacteria on its surface.</title>
        <authorList>
            <person name="Treitli S.C."/>
            <person name="Kolisko M."/>
            <person name="Husnik F."/>
            <person name="Keeling P."/>
            <person name="Hampl V."/>
        </authorList>
    </citation>
    <scope>NUCLEOTIDE SEQUENCE [LARGE SCALE GENOMIC DNA]</scope>
    <source>
        <strain evidence="1">St1</strain>
    </source>
</reference>
<dbReference type="EMBL" id="SNRX01000001">
    <property type="protein sequence ID" value="KAA6303582.1"/>
    <property type="molecule type" value="Genomic_DNA"/>
</dbReference>
<dbReference type="InterPro" id="IPR018673">
    <property type="entry name" value="DUF2141"/>
</dbReference>
<protein>
    <recommendedName>
        <fullName evidence="3">DUF2141 domain-containing protein</fullName>
    </recommendedName>
</protein>
<evidence type="ECO:0008006" key="3">
    <source>
        <dbReference type="Google" id="ProtNLM"/>
    </source>
</evidence>
<dbReference type="Pfam" id="PF09912">
    <property type="entry name" value="DUF2141"/>
    <property type="match status" value="1"/>
</dbReference>
<sequence>MFKNKFVLFVIIYLLFSINYIKADIPIILEIHNVIKNSGIIYAGIYSNEKSYKDKKPEQVIQIKPINTIVSIDLMLPDGEYVINAYQDINGNGKLDQGIFFIPKEPVGITNWNGKGIPGNFNLLKVIINNMTGKIIINIYKL</sequence>
<dbReference type="Proteomes" id="UP000324575">
    <property type="component" value="Unassembled WGS sequence"/>
</dbReference>
<gene>
    <name evidence="1" type="ORF">EZS26_000133</name>
</gene>
<accession>A0A5M8P5K2</accession>
<evidence type="ECO:0000313" key="2">
    <source>
        <dbReference type="Proteomes" id="UP000324575"/>
    </source>
</evidence>
<name>A0A5M8P5K2_9BACT</name>
<comment type="caution">
    <text evidence="1">The sequence shown here is derived from an EMBL/GenBank/DDBJ whole genome shotgun (WGS) entry which is preliminary data.</text>
</comment>